<name>A0A4Q2U8L4_9HYPH</name>
<protein>
    <recommendedName>
        <fullName evidence="3">Cysteine rich repeat-containing protein</fullName>
    </recommendedName>
</protein>
<organism evidence="1 2">
    <name type="scientific">Lichenibacterium minor</name>
    <dbReference type="NCBI Taxonomy" id="2316528"/>
    <lineage>
        <taxon>Bacteria</taxon>
        <taxon>Pseudomonadati</taxon>
        <taxon>Pseudomonadota</taxon>
        <taxon>Alphaproteobacteria</taxon>
        <taxon>Hyphomicrobiales</taxon>
        <taxon>Lichenihabitantaceae</taxon>
        <taxon>Lichenibacterium</taxon>
    </lineage>
</organism>
<gene>
    <name evidence="1" type="ORF">D3273_13980</name>
</gene>
<dbReference type="Proteomes" id="UP000290759">
    <property type="component" value="Unassembled WGS sequence"/>
</dbReference>
<evidence type="ECO:0008006" key="3">
    <source>
        <dbReference type="Google" id="ProtNLM"/>
    </source>
</evidence>
<proteinExistence type="predicted"/>
<dbReference type="AlphaFoldDB" id="A0A4Q2U8L4"/>
<keyword evidence="2" id="KW-1185">Reference proteome</keyword>
<dbReference type="RefSeq" id="WP_129227498.1">
    <property type="nucleotide sequence ID" value="NZ_QYBB01000014.1"/>
</dbReference>
<dbReference type="OrthoDB" id="8245037at2"/>
<sequence>MTRMIAGLLLTLATVDVASAKMMSEKERMRAQAEHLCYGDVQKLCSADIPDEGRIAACMKTHRARLSPGCRKVLDSGMK</sequence>
<reference evidence="1 2" key="1">
    <citation type="submission" date="2018-12" db="EMBL/GenBank/DDBJ databases">
        <authorList>
            <person name="Grouzdev D.S."/>
            <person name="Krutkina M.S."/>
        </authorList>
    </citation>
    <scope>NUCLEOTIDE SEQUENCE [LARGE SCALE GENOMIC DNA]</scope>
    <source>
        <strain evidence="1 2">RmlP026</strain>
    </source>
</reference>
<accession>A0A4Q2U8L4</accession>
<comment type="caution">
    <text evidence="1">The sequence shown here is derived from an EMBL/GenBank/DDBJ whole genome shotgun (WGS) entry which is preliminary data.</text>
</comment>
<dbReference type="EMBL" id="QYBB01000014">
    <property type="protein sequence ID" value="RYC31481.1"/>
    <property type="molecule type" value="Genomic_DNA"/>
</dbReference>
<evidence type="ECO:0000313" key="1">
    <source>
        <dbReference type="EMBL" id="RYC31481.1"/>
    </source>
</evidence>
<evidence type="ECO:0000313" key="2">
    <source>
        <dbReference type="Proteomes" id="UP000290759"/>
    </source>
</evidence>
<reference evidence="1 2" key="2">
    <citation type="submission" date="2019-02" db="EMBL/GenBank/DDBJ databases">
        <title>'Lichenibacterium ramalinii' gen. nov. sp. nov., 'Lichenibacterium minor' gen. nov. sp. nov.</title>
        <authorList>
            <person name="Pankratov T."/>
        </authorList>
    </citation>
    <scope>NUCLEOTIDE SEQUENCE [LARGE SCALE GENOMIC DNA]</scope>
    <source>
        <strain evidence="1 2">RmlP026</strain>
    </source>
</reference>